<sequence>MFKMIKNIFIFEKYIKKNNNFNKTYLNIKFIKKYQPLRFFIILNSIFYNPFNNYNIVALNMNSIINTNLEYNLN</sequence>
<accession>Q9XMT0</accession>
<proteinExistence type="predicted"/>
<protein>
    <submittedName>
        <fullName evidence="1">Orf74</fullName>
    </submittedName>
</protein>
<evidence type="ECO:0000313" key="1">
    <source>
        <dbReference type="EMBL" id="AAD41933.1"/>
    </source>
</evidence>
<reference evidence="1" key="2">
    <citation type="journal article" date="2000" name="J. Mol. Biol.">
        <title>Expression of mitochondrial protein-coding genes in Tetrahymena pyriformis.</title>
        <authorList>
            <person name="Edqvist J."/>
            <person name="Burger G."/>
            <person name="Gray M.W."/>
        </authorList>
    </citation>
    <scope>NUCLEOTIDE SEQUENCE</scope>
</reference>
<organism evidence="1">
    <name type="scientific">Tetrahymena pyriformis</name>
    <dbReference type="NCBI Taxonomy" id="5908"/>
    <lineage>
        <taxon>Eukaryota</taxon>
        <taxon>Sar</taxon>
        <taxon>Alveolata</taxon>
        <taxon>Ciliophora</taxon>
        <taxon>Intramacronucleata</taxon>
        <taxon>Oligohymenophorea</taxon>
        <taxon>Hymenostomatida</taxon>
        <taxon>Tetrahymenina</taxon>
        <taxon>Tetrahymenidae</taxon>
        <taxon>Tetrahymena</taxon>
    </lineage>
</organism>
<name>Q9XMT0_TETPY</name>
<dbReference type="GeneID" id="800790"/>
<dbReference type="EMBL" id="AF160864">
    <property type="protein sequence ID" value="AAD41933.1"/>
    <property type="molecule type" value="Genomic_DNA"/>
</dbReference>
<reference evidence="1" key="1">
    <citation type="journal article" date="2000" name="J. Mol. Biol.">
        <title>Complete sequence of the mitochondrial genome of Tetrahymena pyriformis and comparison with Paramecium aurelia mitochondrial DNA.</title>
        <authorList>
            <person name="Burger G."/>
            <person name="Zhu Y."/>
            <person name="Littlejohn T.G."/>
            <person name="Greenwood S.J."/>
            <person name="Schnare M.N."/>
            <person name="Lang B.F."/>
            <person name="Gray M.W."/>
        </authorList>
    </citation>
    <scope>NUCLEOTIDE SEQUENCE</scope>
</reference>
<keyword evidence="1" id="KW-0496">Mitochondrion</keyword>
<gene>
    <name evidence="1" type="primary">orf74</name>
</gene>
<dbReference type="RefSeq" id="NP_049588.1">
    <property type="nucleotide sequence ID" value="NC_000862.1"/>
</dbReference>
<dbReference type="AlphaFoldDB" id="Q9XMT0"/>
<geneLocation type="mitochondrion" evidence="1"/>